<dbReference type="SUPFAM" id="SSF57667">
    <property type="entry name" value="beta-beta-alpha zinc fingers"/>
    <property type="match status" value="1"/>
</dbReference>
<dbReference type="PROSITE" id="PS50157">
    <property type="entry name" value="ZINC_FINGER_C2H2_2"/>
    <property type="match status" value="1"/>
</dbReference>
<keyword evidence="2" id="KW-1185">Reference proteome</keyword>
<name>A0A166HG90_DAUCS</name>
<dbReference type="Gramene" id="KZN10214">
    <property type="protein sequence ID" value="KZN10214"/>
    <property type="gene ID" value="DCAR_002870"/>
</dbReference>
<reference evidence="1" key="1">
    <citation type="journal article" date="2016" name="Nat. Genet.">
        <title>A high-quality carrot genome assembly provides new insights into carotenoid accumulation and asterid genome evolution.</title>
        <authorList>
            <person name="Iorizzo M."/>
            <person name="Ellison S."/>
            <person name="Senalik D."/>
            <person name="Zeng P."/>
            <person name="Satapoomin P."/>
            <person name="Huang J."/>
            <person name="Bowman M."/>
            <person name="Iovene M."/>
            <person name="Sanseverino W."/>
            <person name="Cavagnaro P."/>
            <person name="Yildiz M."/>
            <person name="Macko-Podgorni A."/>
            <person name="Moranska E."/>
            <person name="Grzebelus E."/>
            <person name="Grzebelus D."/>
            <person name="Ashrafi H."/>
            <person name="Zheng Z."/>
            <person name="Cheng S."/>
            <person name="Spooner D."/>
            <person name="Van Deynze A."/>
            <person name="Simon P."/>
        </authorList>
    </citation>
    <scope>NUCLEOTIDE SEQUENCE</scope>
    <source>
        <tissue evidence="1">Leaf</tissue>
    </source>
</reference>
<evidence type="ECO:0000313" key="1">
    <source>
        <dbReference type="EMBL" id="WOG83833.1"/>
    </source>
</evidence>
<protein>
    <submittedName>
        <fullName evidence="1">Uncharacterized protein</fullName>
    </submittedName>
</protein>
<dbReference type="GO" id="GO:0010090">
    <property type="term" value="P:trichome morphogenesis"/>
    <property type="evidence" value="ECO:0007669"/>
    <property type="project" value="InterPro"/>
</dbReference>
<proteinExistence type="predicted"/>
<dbReference type="InterPro" id="IPR036236">
    <property type="entry name" value="Znf_C2H2_sf"/>
</dbReference>
<dbReference type="PROSITE" id="PS00028">
    <property type="entry name" value="ZINC_FINGER_C2H2_1"/>
    <property type="match status" value="1"/>
</dbReference>
<evidence type="ECO:0000313" key="2">
    <source>
        <dbReference type="Proteomes" id="UP000077755"/>
    </source>
</evidence>
<dbReference type="PANTHER" id="PTHR46353:SF23">
    <property type="entry name" value="C2H2 ZINC FINGER-CONTAINING PROTEIN-RELATED"/>
    <property type="match status" value="1"/>
</dbReference>
<dbReference type="InterPro" id="IPR044299">
    <property type="entry name" value="GIS3/ZFP5/ZFP6"/>
</dbReference>
<dbReference type="EMBL" id="CP093343">
    <property type="protein sequence ID" value="WOG83833.1"/>
    <property type="molecule type" value="Genomic_DNA"/>
</dbReference>
<organism evidence="1 2">
    <name type="scientific">Daucus carota subsp. sativus</name>
    <name type="common">Carrot</name>
    <dbReference type="NCBI Taxonomy" id="79200"/>
    <lineage>
        <taxon>Eukaryota</taxon>
        <taxon>Viridiplantae</taxon>
        <taxon>Streptophyta</taxon>
        <taxon>Embryophyta</taxon>
        <taxon>Tracheophyta</taxon>
        <taxon>Spermatophyta</taxon>
        <taxon>Magnoliopsida</taxon>
        <taxon>eudicotyledons</taxon>
        <taxon>Gunneridae</taxon>
        <taxon>Pentapetalae</taxon>
        <taxon>asterids</taxon>
        <taxon>campanulids</taxon>
        <taxon>Apiales</taxon>
        <taxon>Apiaceae</taxon>
        <taxon>Apioideae</taxon>
        <taxon>Scandiceae</taxon>
        <taxon>Daucinae</taxon>
        <taxon>Daucus</taxon>
        <taxon>Daucus sect. Daucus</taxon>
    </lineage>
</organism>
<dbReference type="Gene3D" id="3.30.160.60">
    <property type="entry name" value="Classic Zinc Finger"/>
    <property type="match status" value="1"/>
</dbReference>
<reference evidence="1" key="2">
    <citation type="submission" date="2022-03" db="EMBL/GenBank/DDBJ databases">
        <title>Draft title - Genomic analysis of global carrot germplasm unveils the trajectory of domestication and the origin of high carotenoid orange carrot.</title>
        <authorList>
            <person name="Iorizzo M."/>
            <person name="Ellison S."/>
            <person name="Senalik D."/>
            <person name="Macko-Podgorni A."/>
            <person name="Grzebelus D."/>
            <person name="Bostan H."/>
            <person name="Rolling W."/>
            <person name="Curaba J."/>
            <person name="Simon P."/>
        </authorList>
    </citation>
    <scope>NUCLEOTIDE SEQUENCE</scope>
    <source>
        <tissue evidence="1">Leaf</tissue>
    </source>
</reference>
<dbReference type="InterPro" id="IPR013087">
    <property type="entry name" value="Znf_C2H2_type"/>
</dbReference>
<dbReference type="AlphaFoldDB" id="A0A166HG90"/>
<sequence>MAGNSTTTSDRSTQKPSAFKLFGFHVTNVHQEALPSKEDENQQLECMKFSCQYCKKLFANSQALGGHQNAHKRERQSLKHRHQLRGKGHRLIAPAPPLPPCLAAARWPQNGYGVRSPWLQWSPAFQQFCARYGNDGTNANRTLAVKGQGSANVDLNLKLRPSNYN</sequence>
<accession>A0A166HG90</accession>
<dbReference type="Proteomes" id="UP000077755">
    <property type="component" value="Chromosome 1"/>
</dbReference>
<dbReference type="PANTHER" id="PTHR46353">
    <property type="entry name" value="ZINC FINGER PROTEIN 5"/>
    <property type="match status" value="1"/>
</dbReference>
<dbReference type="KEGG" id="dcr:108199290"/>
<gene>
    <name evidence="1" type="ORF">DCAR_0103011</name>
</gene>